<dbReference type="Proteomes" id="UP000239560">
    <property type="component" value="Unassembled WGS sequence"/>
</dbReference>
<gene>
    <name evidence="7" type="primary">FGENESH: predicted gene_13.56</name>
    <name evidence="8" type="ORF">AAT19DRAFT_10503</name>
    <name evidence="7" type="ORF">BN2166_0062260</name>
</gene>
<protein>
    <submittedName>
        <fullName evidence="8">Magnesium transporter NIPA-domain containing protein</fullName>
    </submittedName>
</protein>
<feature type="transmembrane region" description="Helical" evidence="6">
    <location>
        <begin position="12"/>
        <end position="32"/>
    </location>
</feature>
<dbReference type="SUPFAM" id="SSF103481">
    <property type="entry name" value="Multidrug resistance efflux transporter EmrE"/>
    <property type="match status" value="1"/>
</dbReference>
<feature type="compositionally biased region" description="Acidic residues" evidence="5">
    <location>
        <begin position="455"/>
        <end position="465"/>
    </location>
</feature>
<dbReference type="Pfam" id="PF05653">
    <property type="entry name" value="Mg_trans_NIPA"/>
    <property type="match status" value="1"/>
</dbReference>
<evidence type="ECO:0000313" key="9">
    <source>
        <dbReference type="Proteomes" id="UP000199069"/>
    </source>
</evidence>
<evidence type="ECO:0000313" key="7">
    <source>
        <dbReference type="EMBL" id="CTR10365.1"/>
    </source>
</evidence>
<feature type="compositionally biased region" description="Polar residues" evidence="5">
    <location>
        <begin position="79"/>
        <end position="89"/>
    </location>
</feature>
<dbReference type="EMBL" id="LCTV02000013">
    <property type="protein sequence ID" value="PRQ70963.1"/>
    <property type="molecule type" value="Genomic_DNA"/>
</dbReference>
<keyword evidence="9" id="KW-1185">Reference proteome</keyword>
<feature type="transmembrane region" description="Helical" evidence="6">
    <location>
        <begin position="293"/>
        <end position="312"/>
    </location>
</feature>
<evidence type="ECO:0000256" key="6">
    <source>
        <dbReference type="SAM" id="Phobius"/>
    </source>
</evidence>
<feature type="transmembrane region" description="Helical" evidence="6">
    <location>
        <begin position="324"/>
        <end position="345"/>
    </location>
</feature>
<dbReference type="InterPro" id="IPR037185">
    <property type="entry name" value="EmrE-like"/>
</dbReference>
<reference evidence="7 9" key="1">
    <citation type="submission" date="2015-07" db="EMBL/GenBank/DDBJ databases">
        <authorList>
            <person name="Cajimat M.N.B."/>
            <person name="Milazzo M.L."/>
            <person name="Fulhorst C.F."/>
        </authorList>
    </citation>
    <scope>NUCLEOTIDE SEQUENCE [LARGE SCALE GENOMIC DNA]</scope>
    <source>
        <strain evidence="7">Single colony</strain>
    </source>
</reference>
<sequence>MCSVAPSDGTASLIGVGIAVLANIVVSLALNVQRLAHLKRANRDERATFSPHPKSPSRTLPRSTERTPLIIRTRPTLDSIPSEQGTSQGASGGKRQTPEVLVSPVESHFASHQRSFSPAKRRTSGPRTDKGFLKSKLWLLGFFLMAAGELGNFLAYGFAPPSVVAPLGMVALIANVFLAPVIVREPFRRKDLIGVGIAIIGGATVVYASRQRDVKLTPEEFVEAISRPLFIAYAAICAAAMSALAYFSRTKAGDRFVLVDLSLCAIAGAFTVLSAKALSSFLNLIFLDSFKYAITYAVILTLALSAFLQLNYLQKSLQRFESRVVIPTQFTTFSLSTIVGSAILYRDFEGVGLPSLVNFVFGCLICATGVYLLTRDSPDGHSKSSATDSAADSLANDSAPASQRTPSVSSVSSQPFPRATQTLAIPDSRAGPGRRRRKLSVTLGGAYLLAASATADEEEEDDDERDERRPLDEEQGL</sequence>
<dbReference type="Proteomes" id="UP000199069">
    <property type="component" value="Unassembled WGS sequence"/>
</dbReference>
<keyword evidence="4 6" id="KW-0472">Membrane</keyword>
<dbReference type="GO" id="GO:0015095">
    <property type="term" value="F:magnesium ion transmembrane transporter activity"/>
    <property type="evidence" value="ECO:0007669"/>
    <property type="project" value="InterPro"/>
</dbReference>
<organism evidence="7 9">
    <name type="scientific">Rhodotorula toruloides</name>
    <name type="common">Yeast</name>
    <name type="synonym">Rhodosporidium toruloides</name>
    <dbReference type="NCBI Taxonomy" id="5286"/>
    <lineage>
        <taxon>Eukaryota</taxon>
        <taxon>Fungi</taxon>
        <taxon>Dikarya</taxon>
        <taxon>Basidiomycota</taxon>
        <taxon>Pucciniomycotina</taxon>
        <taxon>Microbotryomycetes</taxon>
        <taxon>Sporidiobolales</taxon>
        <taxon>Sporidiobolaceae</taxon>
        <taxon>Rhodotorula</taxon>
    </lineage>
</organism>
<reference evidence="8 10" key="2">
    <citation type="journal article" date="2018" name="Elife">
        <title>Functional genomics of lipid metabolism in the oleaginous yeast Rhodosporidium toruloides.</title>
        <authorList>
            <person name="Coradetti S.T."/>
            <person name="Pinel D."/>
            <person name="Geiselman G."/>
            <person name="Ito M."/>
            <person name="Mondo S."/>
            <person name="Reilly M.C."/>
            <person name="Cheng Y.F."/>
            <person name="Bauer S."/>
            <person name="Grigoriev I."/>
            <person name="Gladden J.M."/>
            <person name="Simmons B.A."/>
            <person name="Brem R."/>
            <person name="Arkin A.P."/>
            <person name="Skerker J.M."/>
        </authorList>
    </citation>
    <scope>NUCLEOTIDE SEQUENCE [LARGE SCALE GENOMIC DNA]</scope>
    <source>
        <strain evidence="8 10">NBRC 0880</strain>
    </source>
</reference>
<feature type="compositionally biased region" description="Low complexity" evidence="5">
    <location>
        <begin position="383"/>
        <end position="413"/>
    </location>
</feature>
<feature type="transmembrane region" description="Helical" evidence="6">
    <location>
        <begin position="229"/>
        <end position="247"/>
    </location>
</feature>
<dbReference type="AlphaFoldDB" id="A0A0K3CPJ0"/>
<proteinExistence type="predicted"/>
<feature type="region of interest" description="Disordered" evidence="5">
    <location>
        <begin position="450"/>
        <end position="477"/>
    </location>
</feature>
<feature type="region of interest" description="Disordered" evidence="5">
    <location>
        <begin position="381"/>
        <end position="436"/>
    </location>
</feature>
<dbReference type="PANTHER" id="PTHR12570">
    <property type="match status" value="1"/>
</dbReference>
<dbReference type="GO" id="GO:0016020">
    <property type="term" value="C:membrane"/>
    <property type="evidence" value="ECO:0007669"/>
    <property type="project" value="UniProtKB-SubCell"/>
</dbReference>
<comment type="subcellular location">
    <subcellularLocation>
        <location evidence="1">Membrane</location>
        <topology evidence="1">Multi-pass membrane protein</topology>
    </subcellularLocation>
</comment>
<feature type="transmembrane region" description="Helical" evidence="6">
    <location>
        <begin position="351"/>
        <end position="373"/>
    </location>
</feature>
<feature type="transmembrane region" description="Helical" evidence="6">
    <location>
        <begin position="192"/>
        <end position="209"/>
    </location>
</feature>
<dbReference type="EMBL" id="CWKI01000013">
    <property type="protein sequence ID" value="CTR10365.1"/>
    <property type="molecule type" value="Genomic_DNA"/>
</dbReference>
<evidence type="ECO:0000256" key="5">
    <source>
        <dbReference type="SAM" id="MobiDB-lite"/>
    </source>
</evidence>
<evidence type="ECO:0000256" key="4">
    <source>
        <dbReference type="ARBA" id="ARBA00023136"/>
    </source>
</evidence>
<dbReference type="InterPro" id="IPR008521">
    <property type="entry name" value="Mg_trans_NIPA"/>
</dbReference>
<feature type="compositionally biased region" description="Basic and acidic residues" evidence="5">
    <location>
        <begin position="466"/>
        <end position="477"/>
    </location>
</feature>
<feature type="region of interest" description="Disordered" evidence="5">
    <location>
        <begin position="43"/>
        <end position="98"/>
    </location>
</feature>
<dbReference type="PANTHER" id="PTHR12570:SF65">
    <property type="entry name" value="MAGNESIUM TRANSPORTER NIPA9-RELATED"/>
    <property type="match status" value="1"/>
</dbReference>
<evidence type="ECO:0000256" key="1">
    <source>
        <dbReference type="ARBA" id="ARBA00004141"/>
    </source>
</evidence>
<dbReference type="OMA" id="HLQQSFI"/>
<keyword evidence="2 6" id="KW-0812">Transmembrane</keyword>
<keyword evidence="3 6" id="KW-1133">Transmembrane helix</keyword>
<evidence type="ECO:0000313" key="8">
    <source>
        <dbReference type="EMBL" id="PRQ70963.1"/>
    </source>
</evidence>
<feature type="transmembrane region" description="Helical" evidence="6">
    <location>
        <begin position="256"/>
        <end position="273"/>
    </location>
</feature>
<name>A0A0K3CPJ0_RHOTO</name>
<dbReference type="OrthoDB" id="165382at2759"/>
<evidence type="ECO:0000313" key="10">
    <source>
        <dbReference type="Proteomes" id="UP000239560"/>
    </source>
</evidence>
<accession>A0A0K3CPJ0</accession>
<feature type="transmembrane region" description="Helical" evidence="6">
    <location>
        <begin position="164"/>
        <end position="183"/>
    </location>
</feature>
<feature type="transmembrane region" description="Helical" evidence="6">
    <location>
        <begin position="137"/>
        <end position="158"/>
    </location>
</feature>
<evidence type="ECO:0000256" key="2">
    <source>
        <dbReference type="ARBA" id="ARBA00022692"/>
    </source>
</evidence>
<evidence type="ECO:0000256" key="3">
    <source>
        <dbReference type="ARBA" id="ARBA00022989"/>
    </source>
</evidence>